<name>A0AAV8WTG6_9CUCU</name>
<dbReference type="PANTHER" id="PTHR10910">
    <property type="entry name" value="EUKARYOTE SPECIFIC DSRNA BINDING PROTEIN"/>
    <property type="match status" value="1"/>
</dbReference>
<dbReference type="PANTHER" id="PTHR10910:SF62">
    <property type="entry name" value="AT07585P-RELATED"/>
    <property type="match status" value="1"/>
</dbReference>
<dbReference type="EMBL" id="JANEYF010004838">
    <property type="protein sequence ID" value="KAJ8929918.1"/>
    <property type="molecule type" value="Genomic_DNA"/>
</dbReference>
<accession>A0AAV8WTG6</accession>
<organism evidence="2 3">
    <name type="scientific">Rhamnusium bicolor</name>
    <dbReference type="NCBI Taxonomy" id="1586634"/>
    <lineage>
        <taxon>Eukaryota</taxon>
        <taxon>Metazoa</taxon>
        <taxon>Ecdysozoa</taxon>
        <taxon>Arthropoda</taxon>
        <taxon>Hexapoda</taxon>
        <taxon>Insecta</taxon>
        <taxon>Pterygota</taxon>
        <taxon>Neoptera</taxon>
        <taxon>Endopterygota</taxon>
        <taxon>Coleoptera</taxon>
        <taxon>Polyphaga</taxon>
        <taxon>Cucujiformia</taxon>
        <taxon>Chrysomeloidea</taxon>
        <taxon>Cerambycidae</taxon>
        <taxon>Lepturinae</taxon>
        <taxon>Rhagiini</taxon>
        <taxon>Rhamnusium</taxon>
    </lineage>
</organism>
<dbReference type="GO" id="GO:0003725">
    <property type="term" value="F:double-stranded RNA binding"/>
    <property type="evidence" value="ECO:0007669"/>
    <property type="project" value="TreeGrafter"/>
</dbReference>
<dbReference type="GO" id="GO:0008251">
    <property type="term" value="F:tRNA-specific adenosine deaminase activity"/>
    <property type="evidence" value="ECO:0007669"/>
    <property type="project" value="TreeGrafter"/>
</dbReference>
<dbReference type="GO" id="GO:0006396">
    <property type="term" value="P:RNA processing"/>
    <property type="evidence" value="ECO:0007669"/>
    <property type="project" value="InterPro"/>
</dbReference>
<dbReference type="GO" id="GO:0005730">
    <property type="term" value="C:nucleolus"/>
    <property type="evidence" value="ECO:0007669"/>
    <property type="project" value="TreeGrafter"/>
</dbReference>
<dbReference type="GO" id="GO:0005737">
    <property type="term" value="C:cytoplasm"/>
    <property type="evidence" value="ECO:0007669"/>
    <property type="project" value="TreeGrafter"/>
</dbReference>
<dbReference type="GO" id="GO:0006382">
    <property type="term" value="P:adenosine to inosine editing"/>
    <property type="evidence" value="ECO:0007669"/>
    <property type="project" value="TreeGrafter"/>
</dbReference>
<evidence type="ECO:0000313" key="3">
    <source>
        <dbReference type="Proteomes" id="UP001162156"/>
    </source>
</evidence>
<feature type="domain" description="A to I editase" evidence="1">
    <location>
        <begin position="42"/>
        <end position="93"/>
    </location>
</feature>
<dbReference type="Pfam" id="PF02137">
    <property type="entry name" value="A_deamin"/>
    <property type="match status" value="1"/>
</dbReference>
<comment type="caution">
    <text evidence="2">The sequence shown here is derived from an EMBL/GenBank/DDBJ whole genome shotgun (WGS) entry which is preliminary data.</text>
</comment>
<gene>
    <name evidence="2" type="ORF">NQ314_017352</name>
</gene>
<dbReference type="AlphaFoldDB" id="A0AAV8WTG6"/>
<proteinExistence type="predicted"/>
<dbReference type="InterPro" id="IPR002466">
    <property type="entry name" value="A_deamin"/>
</dbReference>
<evidence type="ECO:0000313" key="2">
    <source>
        <dbReference type="EMBL" id="KAJ8929918.1"/>
    </source>
</evidence>
<dbReference type="PROSITE" id="PS50141">
    <property type="entry name" value="A_DEAMIN_EDITASE"/>
    <property type="match status" value="1"/>
</dbReference>
<keyword evidence="3" id="KW-1185">Reference proteome</keyword>
<dbReference type="GO" id="GO:0003726">
    <property type="term" value="F:double-stranded RNA adenosine deaminase activity"/>
    <property type="evidence" value="ECO:0007669"/>
    <property type="project" value="TreeGrafter"/>
</dbReference>
<evidence type="ECO:0000259" key="1">
    <source>
        <dbReference type="PROSITE" id="PS50141"/>
    </source>
</evidence>
<protein>
    <recommendedName>
        <fullName evidence="1">A to I editase domain-containing protein</fullName>
    </recommendedName>
</protein>
<dbReference type="Proteomes" id="UP001162156">
    <property type="component" value="Unassembled WGS sequence"/>
</dbReference>
<reference evidence="2" key="1">
    <citation type="journal article" date="2023" name="Insect Mol. Biol.">
        <title>Genome sequencing provides insights into the evolution of gene families encoding plant cell wall-degrading enzymes in longhorned beetles.</title>
        <authorList>
            <person name="Shin N.R."/>
            <person name="Okamura Y."/>
            <person name="Kirsch R."/>
            <person name="Pauchet Y."/>
        </authorList>
    </citation>
    <scope>NUCLEOTIDE SEQUENCE</scope>
    <source>
        <strain evidence="2">RBIC_L_NR</strain>
    </source>
</reference>
<sequence length="93" mass="10250">MMMVTEKFVSLMAHDLTHIKRKVLAGIVMTKGPSLADAEVISVTTGTKCVSGEFISINGASLNDMHAEIVSRRCLINFFYDQLEMLLSPGKFI</sequence>